<reference evidence="1 2" key="1">
    <citation type="journal article" date="2020" name="bioRxiv">
        <title>Sequence and annotation of 42 cannabis genomes reveals extensive copy number variation in cannabinoid synthesis and pathogen resistance genes.</title>
        <authorList>
            <person name="Mckernan K.J."/>
            <person name="Helbert Y."/>
            <person name="Kane L.T."/>
            <person name="Ebling H."/>
            <person name="Zhang L."/>
            <person name="Liu B."/>
            <person name="Eaton Z."/>
            <person name="Mclaughlin S."/>
            <person name="Kingan S."/>
            <person name="Baybayan P."/>
            <person name="Concepcion G."/>
            <person name="Jordan M."/>
            <person name="Riva A."/>
            <person name="Barbazuk W."/>
            <person name="Harkins T."/>
        </authorList>
    </citation>
    <scope>NUCLEOTIDE SEQUENCE [LARGE SCALE GENOMIC DNA]</scope>
    <source>
        <strain evidence="2">cv. Jamaican Lion 4</strain>
        <tissue evidence="1">Leaf</tissue>
    </source>
</reference>
<dbReference type="SUPFAM" id="SSF53795">
    <property type="entry name" value="PEP carboxykinase-like"/>
    <property type="match status" value="1"/>
</dbReference>
<gene>
    <name evidence="1" type="ORF">F8388_017302</name>
</gene>
<dbReference type="PANTHER" id="PTHR30031">
    <property type="entry name" value="PHOSPHOENOLPYRUVATE CARBOXYKINASE ATP"/>
    <property type="match status" value="1"/>
</dbReference>
<dbReference type="AlphaFoldDB" id="A0A7J6FWM0"/>
<evidence type="ECO:0000313" key="1">
    <source>
        <dbReference type="EMBL" id="KAF4375156.1"/>
    </source>
</evidence>
<dbReference type="EMBL" id="JAATIP010000092">
    <property type="protein sequence ID" value="KAF4375156.1"/>
    <property type="molecule type" value="Genomic_DNA"/>
</dbReference>
<sequence length="78" mass="8834">MQHVLELSMAEDGPSKTQISLEKDFTDHKECFENTRATYAIEYIPNIKKPCFGPHPKNVIPLACDTFGVPTSIWPRIS</sequence>
<proteinExistence type="predicted"/>
<protein>
    <submittedName>
        <fullName evidence="1">Uncharacterized protein</fullName>
    </submittedName>
</protein>
<name>A0A7J6FWM0_CANSA</name>
<dbReference type="PANTHER" id="PTHR30031:SF0">
    <property type="entry name" value="PHOSPHOENOLPYRUVATE CARBOXYKINASE (ATP)"/>
    <property type="match status" value="1"/>
</dbReference>
<dbReference type="GO" id="GO:0005829">
    <property type="term" value="C:cytosol"/>
    <property type="evidence" value="ECO:0007669"/>
    <property type="project" value="TreeGrafter"/>
</dbReference>
<dbReference type="GO" id="GO:0006094">
    <property type="term" value="P:gluconeogenesis"/>
    <property type="evidence" value="ECO:0007669"/>
    <property type="project" value="InterPro"/>
</dbReference>
<organism evidence="1 2">
    <name type="scientific">Cannabis sativa</name>
    <name type="common">Hemp</name>
    <name type="synonym">Marijuana</name>
    <dbReference type="NCBI Taxonomy" id="3483"/>
    <lineage>
        <taxon>Eukaryota</taxon>
        <taxon>Viridiplantae</taxon>
        <taxon>Streptophyta</taxon>
        <taxon>Embryophyta</taxon>
        <taxon>Tracheophyta</taxon>
        <taxon>Spermatophyta</taxon>
        <taxon>Magnoliopsida</taxon>
        <taxon>eudicotyledons</taxon>
        <taxon>Gunneridae</taxon>
        <taxon>Pentapetalae</taxon>
        <taxon>rosids</taxon>
        <taxon>fabids</taxon>
        <taxon>Rosales</taxon>
        <taxon>Cannabaceae</taxon>
        <taxon>Cannabis</taxon>
    </lineage>
</organism>
<dbReference type="Gene3D" id="3.90.228.20">
    <property type="match status" value="1"/>
</dbReference>
<dbReference type="GO" id="GO:0004612">
    <property type="term" value="F:phosphoenolpyruvate carboxykinase (ATP) activity"/>
    <property type="evidence" value="ECO:0007669"/>
    <property type="project" value="InterPro"/>
</dbReference>
<evidence type="ECO:0000313" key="2">
    <source>
        <dbReference type="Proteomes" id="UP000525078"/>
    </source>
</evidence>
<comment type="caution">
    <text evidence="1">The sequence shown here is derived from an EMBL/GenBank/DDBJ whole genome shotgun (WGS) entry which is preliminary data.</text>
</comment>
<dbReference type="GO" id="GO:0005524">
    <property type="term" value="F:ATP binding"/>
    <property type="evidence" value="ECO:0007669"/>
    <property type="project" value="InterPro"/>
</dbReference>
<dbReference type="Pfam" id="PF01293">
    <property type="entry name" value="PEPCK_ATP"/>
    <property type="match status" value="1"/>
</dbReference>
<dbReference type="InterPro" id="IPR013035">
    <property type="entry name" value="PEP_carboxykinase_C"/>
</dbReference>
<dbReference type="Proteomes" id="UP000525078">
    <property type="component" value="Unassembled WGS sequence"/>
</dbReference>
<accession>A0A7J6FWM0</accession>
<dbReference type="InterPro" id="IPR001272">
    <property type="entry name" value="PEP_carboxykinase_ATP"/>
</dbReference>